<dbReference type="STRING" id="5888.A0BPJ6"/>
<protein>
    <recommendedName>
        <fullName evidence="3">Ankyrin repeat-containing domain</fullName>
    </recommendedName>
</protein>
<dbReference type="Gene3D" id="1.25.40.20">
    <property type="entry name" value="Ankyrin repeat-containing domain"/>
    <property type="match status" value="1"/>
</dbReference>
<dbReference type="OrthoDB" id="409391at2759"/>
<dbReference type="GeneID" id="5013645"/>
<dbReference type="Proteomes" id="UP000000600">
    <property type="component" value="Unassembled WGS sequence"/>
</dbReference>
<evidence type="ECO:0000313" key="2">
    <source>
        <dbReference type="Proteomes" id="UP000000600"/>
    </source>
</evidence>
<gene>
    <name evidence="1" type="ORF">GSPATT00005212001</name>
</gene>
<dbReference type="RefSeq" id="XP_001427861.1">
    <property type="nucleotide sequence ID" value="XM_001427824.1"/>
</dbReference>
<dbReference type="InParanoid" id="A0BPJ6"/>
<dbReference type="HOGENOM" id="CLU_1237092_0_0_1"/>
<sequence>MDQDKNLLTQSLIFNIANHKQKETDIFAFVIDGKLTLLDNLMHQFNNVQEIINAKDFEGKTPLFYAWFFNYNKKILQLQKYCDVFANEGSGSISNIQIRIYVFHVCAQRGNLECLQILFQMFKHKQSMAKWEELKITMKKYQIKKSDSQKGQLINADKHLKQVQQRFQQFQAIVSEQYQQFLDQNLQYFKLVNMTKIILEKCYTLWQLIQIHQMFLMYQIIGII</sequence>
<accession>A0BPJ6</accession>
<dbReference type="KEGG" id="ptm:GSPATT00005212001"/>
<dbReference type="EMBL" id="CT868008">
    <property type="protein sequence ID" value="CAK60463.1"/>
    <property type="molecule type" value="Genomic_DNA"/>
</dbReference>
<evidence type="ECO:0008006" key="3">
    <source>
        <dbReference type="Google" id="ProtNLM"/>
    </source>
</evidence>
<keyword evidence="2" id="KW-1185">Reference proteome</keyword>
<reference evidence="1 2" key="1">
    <citation type="journal article" date="2006" name="Nature">
        <title>Global trends of whole-genome duplications revealed by the ciliate Paramecium tetraurelia.</title>
        <authorList>
            <consortium name="Genoscope"/>
            <person name="Aury J.-M."/>
            <person name="Jaillon O."/>
            <person name="Duret L."/>
            <person name="Noel B."/>
            <person name="Jubin C."/>
            <person name="Porcel B.M."/>
            <person name="Segurens B."/>
            <person name="Daubin V."/>
            <person name="Anthouard V."/>
            <person name="Aiach N."/>
            <person name="Arnaiz O."/>
            <person name="Billaut A."/>
            <person name="Beisson J."/>
            <person name="Blanc I."/>
            <person name="Bouhouche K."/>
            <person name="Camara F."/>
            <person name="Duharcourt S."/>
            <person name="Guigo R."/>
            <person name="Gogendeau D."/>
            <person name="Katinka M."/>
            <person name="Keller A.-M."/>
            <person name="Kissmehl R."/>
            <person name="Klotz C."/>
            <person name="Koll F."/>
            <person name="Le Moue A."/>
            <person name="Lepere C."/>
            <person name="Malinsky S."/>
            <person name="Nowacki M."/>
            <person name="Nowak J.K."/>
            <person name="Plattner H."/>
            <person name="Poulain J."/>
            <person name="Ruiz F."/>
            <person name="Serrano V."/>
            <person name="Zagulski M."/>
            <person name="Dessen P."/>
            <person name="Betermier M."/>
            <person name="Weissenbach J."/>
            <person name="Scarpelli C."/>
            <person name="Schachter V."/>
            <person name="Sperling L."/>
            <person name="Meyer E."/>
            <person name="Cohen J."/>
            <person name="Wincker P."/>
        </authorList>
    </citation>
    <scope>NUCLEOTIDE SEQUENCE [LARGE SCALE GENOMIC DNA]</scope>
    <source>
        <strain evidence="1 2">Stock d4-2</strain>
    </source>
</reference>
<name>A0BPJ6_PARTE</name>
<dbReference type="SUPFAM" id="SSF48403">
    <property type="entry name" value="Ankyrin repeat"/>
    <property type="match status" value="1"/>
</dbReference>
<dbReference type="InterPro" id="IPR036770">
    <property type="entry name" value="Ankyrin_rpt-contain_sf"/>
</dbReference>
<organism evidence="1 2">
    <name type="scientific">Paramecium tetraurelia</name>
    <dbReference type="NCBI Taxonomy" id="5888"/>
    <lineage>
        <taxon>Eukaryota</taxon>
        <taxon>Sar</taxon>
        <taxon>Alveolata</taxon>
        <taxon>Ciliophora</taxon>
        <taxon>Intramacronucleata</taxon>
        <taxon>Oligohymenophorea</taxon>
        <taxon>Peniculida</taxon>
        <taxon>Parameciidae</taxon>
        <taxon>Paramecium</taxon>
    </lineage>
</organism>
<dbReference type="AlphaFoldDB" id="A0BPJ6"/>
<proteinExistence type="predicted"/>
<evidence type="ECO:0000313" key="1">
    <source>
        <dbReference type="EMBL" id="CAK60463.1"/>
    </source>
</evidence>